<evidence type="ECO:0000259" key="4">
    <source>
        <dbReference type="PROSITE" id="PS51077"/>
    </source>
</evidence>
<dbReference type="InterPro" id="IPR029016">
    <property type="entry name" value="GAF-like_dom_sf"/>
</dbReference>
<proteinExistence type="predicted"/>
<evidence type="ECO:0000313" key="6">
    <source>
        <dbReference type="EMBL" id="RCK36261.1"/>
    </source>
</evidence>
<dbReference type="Pfam" id="PF01614">
    <property type="entry name" value="IclR_C"/>
    <property type="match status" value="1"/>
</dbReference>
<dbReference type="SMART" id="SM00346">
    <property type="entry name" value="HTH_ICLR"/>
    <property type="match status" value="1"/>
</dbReference>
<dbReference type="OrthoDB" id="6166718at2"/>
<dbReference type="PROSITE" id="PS51078">
    <property type="entry name" value="ICLR_ED"/>
    <property type="match status" value="1"/>
</dbReference>
<keyword evidence="3" id="KW-0804">Transcription</keyword>
<dbReference type="FunFam" id="1.10.10.10:FF:000056">
    <property type="entry name" value="IclR family transcriptional regulator"/>
    <property type="match status" value="1"/>
</dbReference>
<dbReference type="InterPro" id="IPR005471">
    <property type="entry name" value="Tscrpt_reg_IclR_N"/>
</dbReference>
<dbReference type="PROSITE" id="PS51077">
    <property type="entry name" value="HTH_ICLR"/>
    <property type="match status" value="1"/>
</dbReference>
<dbReference type="PANTHER" id="PTHR30136:SF39">
    <property type="entry name" value="TRANSCRIPTIONAL REGULATORY PROTEIN"/>
    <property type="match status" value="1"/>
</dbReference>
<reference evidence="6 7" key="1">
    <citation type="submission" date="2014-07" db="EMBL/GenBank/DDBJ databases">
        <title>Draft genome sequence of Thalassospira profundimaris 35.</title>
        <authorList>
            <person name="Lai Q."/>
            <person name="Shao Z."/>
        </authorList>
    </citation>
    <scope>NUCLEOTIDE SEQUENCE [LARGE SCALE GENOMIC DNA]</scope>
    <source>
        <strain evidence="6 7">35</strain>
    </source>
</reference>
<organism evidence="6 7">
    <name type="scientific">Thalassospira profundimaris</name>
    <dbReference type="NCBI Taxonomy" id="502049"/>
    <lineage>
        <taxon>Bacteria</taxon>
        <taxon>Pseudomonadati</taxon>
        <taxon>Pseudomonadota</taxon>
        <taxon>Alphaproteobacteria</taxon>
        <taxon>Rhodospirillales</taxon>
        <taxon>Thalassospiraceae</taxon>
        <taxon>Thalassospira</taxon>
    </lineage>
</organism>
<dbReference type="Proteomes" id="UP000253226">
    <property type="component" value="Unassembled WGS sequence"/>
</dbReference>
<evidence type="ECO:0000259" key="5">
    <source>
        <dbReference type="PROSITE" id="PS51078"/>
    </source>
</evidence>
<name>A0A367W6L3_9PROT</name>
<dbReference type="InterPro" id="IPR036390">
    <property type="entry name" value="WH_DNA-bd_sf"/>
</dbReference>
<dbReference type="GO" id="GO:0003700">
    <property type="term" value="F:DNA-binding transcription factor activity"/>
    <property type="evidence" value="ECO:0007669"/>
    <property type="project" value="TreeGrafter"/>
</dbReference>
<dbReference type="InterPro" id="IPR050707">
    <property type="entry name" value="HTH_MetabolicPath_Reg"/>
</dbReference>
<dbReference type="GO" id="GO:0003677">
    <property type="term" value="F:DNA binding"/>
    <property type="evidence" value="ECO:0007669"/>
    <property type="project" value="UniProtKB-KW"/>
</dbReference>
<dbReference type="Pfam" id="PF09339">
    <property type="entry name" value="HTH_IclR"/>
    <property type="match status" value="1"/>
</dbReference>
<accession>A0A367W6L3</accession>
<dbReference type="Gene3D" id="1.10.10.10">
    <property type="entry name" value="Winged helix-like DNA-binding domain superfamily/Winged helix DNA-binding domain"/>
    <property type="match status" value="1"/>
</dbReference>
<feature type="domain" description="IclR-ED" evidence="5">
    <location>
        <begin position="68"/>
        <end position="226"/>
    </location>
</feature>
<dbReference type="AlphaFoldDB" id="A0A367W6L3"/>
<comment type="caution">
    <text evidence="6">The sequence shown here is derived from an EMBL/GenBank/DDBJ whole genome shotgun (WGS) entry which is preliminary data.</text>
</comment>
<dbReference type="SUPFAM" id="SSF46785">
    <property type="entry name" value="Winged helix' DNA-binding domain"/>
    <property type="match status" value="1"/>
</dbReference>
<keyword evidence="1" id="KW-0805">Transcription regulation</keyword>
<protein>
    <submittedName>
        <fullName evidence="6">IclR family transcriptional regulator</fullName>
    </submittedName>
</protein>
<gene>
    <name evidence="6" type="ORF">TH19_13395</name>
</gene>
<feature type="domain" description="HTH iclR-type" evidence="4">
    <location>
        <begin position="6"/>
        <end position="67"/>
    </location>
</feature>
<dbReference type="PANTHER" id="PTHR30136">
    <property type="entry name" value="HELIX-TURN-HELIX TRANSCRIPTIONAL REGULATOR, ICLR FAMILY"/>
    <property type="match status" value="1"/>
</dbReference>
<sequence>MSEQNVSAVERALKILEVFTDQDADLSLKDLAERTGMYKSTLSRLAGTLESHGFLMISGRGRYRLGPALWRLGSMYRRSYRMDDVVRPHLLALVEESGETASFYVPEGSKRLCLFRENSSRSLRHHLEEGALLSCDRGAASHVIRAWGDGIDDRSIQVLDDRFAESEGERDPDISAIAVPVLDRRGHFFGALALSGPSSRFTQEKRRNALIFLEKHASECGVKLSG</sequence>
<evidence type="ECO:0000256" key="1">
    <source>
        <dbReference type="ARBA" id="ARBA00023015"/>
    </source>
</evidence>
<dbReference type="RefSeq" id="WP_114102788.1">
    <property type="nucleotide sequence ID" value="NZ_JPWF01000008.1"/>
</dbReference>
<dbReference type="EMBL" id="JPWF01000008">
    <property type="protein sequence ID" value="RCK36261.1"/>
    <property type="molecule type" value="Genomic_DNA"/>
</dbReference>
<dbReference type="InterPro" id="IPR014757">
    <property type="entry name" value="Tscrpt_reg_IclR_C"/>
</dbReference>
<dbReference type="Gene3D" id="3.30.450.40">
    <property type="match status" value="2"/>
</dbReference>
<evidence type="ECO:0000256" key="2">
    <source>
        <dbReference type="ARBA" id="ARBA00023125"/>
    </source>
</evidence>
<evidence type="ECO:0000256" key="3">
    <source>
        <dbReference type="ARBA" id="ARBA00023163"/>
    </source>
</evidence>
<keyword evidence="2" id="KW-0238">DNA-binding</keyword>
<dbReference type="GO" id="GO:0045892">
    <property type="term" value="P:negative regulation of DNA-templated transcription"/>
    <property type="evidence" value="ECO:0007669"/>
    <property type="project" value="TreeGrafter"/>
</dbReference>
<dbReference type="InterPro" id="IPR036388">
    <property type="entry name" value="WH-like_DNA-bd_sf"/>
</dbReference>
<evidence type="ECO:0000313" key="7">
    <source>
        <dbReference type="Proteomes" id="UP000253226"/>
    </source>
</evidence>
<dbReference type="SUPFAM" id="SSF55781">
    <property type="entry name" value="GAF domain-like"/>
    <property type="match status" value="1"/>
</dbReference>